<keyword evidence="3" id="KW-1185">Reference proteome</keyword>
<feature type="domain" description="Par3/HAL N-terminal" evidence="1">
    <location>
        <begin position="1"/>
        <end position="69"/>
    </location>
</feature>
<proteinExistence type="predicted"/>
<reference evidence="2 3" key="1">
    <citation type="submission" date="2014-06" db="EMBL/GenBank/DDBJ databases">
        <authorList>
            <person name="Swart Estienne"/>
        </authorList>
    </citation>
    <scope>NUCLEOTIDE SEQUENCE [LARGE SCALE GENOMIC DNA]</scope>
    <source>
        <strain evidence="2 3">130c</strain>
    </source>
</reference>
<name>A0A077ZTV5_STYLE</name>
<dbReference type="Proteomes" id="UP000039865">
    <property type="component" value="Unassembled WGS sequence"/>
</dbReference>
<dbReference type="OMA" id="ANDVICE"/>
<accession>A0A077ZTV5</accession>
<dbReference type="AlphaFoldDB" id="A0A077ZTV5"/>
<dbReference type="Pfam" id="PF12053">
    <property type="entry name" value="Par3_HAL_N_term"/>
    <property type="match status" value="1"/>
</dbReference>
<evidence type="ECO:0000313" key="3">
    <source>
        <dbReference type="Proteomes" id="UP000039865"/>
    </source>
</evidence>
<sequence>MKANVHVRDQMFPIFCGSGSQKVRWLSDVALHRYEHFFNVDPGLAKGMRYENGTLIDMDSIICDKLENEIHVWVILKEDLALMEAEQQKQIENQNN</sequence>
<dbReference type="Gene3D" id="3.10.20.90">
    <property type="entry name" value="Phosphatidylinositol 3-kinase Catalytic Subunit, Chain A, domain 1"/>
    <property type="match status" value="1"/>
</dbReference>
<gene>
    <name evidence="2" type="primary">Contig2955.g3158</name>
    <name evidence="2" type="ORF">STYLEM_2299</name>
</gene>
<organism evidence="2 3">
    <name type="scientific">Stylonychia lemnae</name>
    <name type="common">Ciliate</name>
    <dbReference type="NCBI Taxonomy" id="5949"/>
    <lineage>
        <taxon>Eukaryota</taxon>
        <taxon>Sar</taxon>
        <taxon>Alveolata</taxon>
        <taxon>Ciliophora</taxon>
        <taxon>Intramacronucleata</taxon>
        <taxon>Spirotrichea</taxon>
        <taxon>Stichotrichia</taxon>
        <taxon>Sporadotrichida</taxon>
        <taxon>Oxytrichidae</taxon>
        <taxon>Stylonychinae</taxon>
        <taxon>Stylonychia</taxon>
    </lineage>
</organism>
<dbReference type="InParanoid" id="A0A077ZTV5"/>
<evidence type="ECO:0000313" key="2">
    <source>
        <dbReference type="EMBL" id="CDW73323.1"/>
    </source>
</evidence>
<dbReference type="InterPro" id="IPR021922">
    <property type="entry name" value="Par3/HAL_N"/>
</dbReference>
<dbReference type="EMBL" id="CCKQ01002234">
    <property type="protein sequence ID" value="CDW73323.1"/>
    <property type="molecule type" value="Genomic_DNA"/>
</dbReference>
<protein>
    <recommendedName>
        <fullName evidence="1">Par3/HAL N-terminal domain-containing protein</fullName>
    </recommendedName>
</protein>
<evidence type="ECO:0000259" key="1">
    <source>
        <dbReference type="Pfam" id="PF12053"/>
    </source>
</evidence>
<dbReference type="OrthoDB" id="284453at2759"/>